<gene>
    <name evidence="7" type="ORF">TWF730_004748</name>
</gene>
<dbReference type="GO" id="GO:0043023">
    <property type="term" value="F:ribosomal large subunit binding"/>
    <property type="evidence" value="ECO:0007669"/>
    <property type="project" value="TreeGrafter"/>
</dbReference>
<feature type="domain" description="Ribosome recycling factor" evidence="6">
    <location>
        <begin position="135"/>
        <end position="303"/>
    </location>
</feature>
<dbReference type="InterPro" id="IPR002661">
    <property type="entry name" value="Ribosome_recyc_fac"/>
</dbReference>
<keyword evidence="4" id="KW-0175">Coiled coil</keyword>
<sequence length="305" mass="34063">MSLSRPLIVRQAPLSLRGFVGTRPVRRLSTNPISNALNLSDRRACRGLPRRPLIQSIPSRSISTSPIFLKKNKGPTNLKDEGAEQYSRKGKPNPAHAAAAAETPSDDPYNFQKFDDSIKHAMEGCKNEIQHLKSFSGRVDPSVIENLLITISQGKKEDGKEVKEVKLKLSELAHVAPKGREFILTVNDESFVNSIKNTILAQMSMNPQPVSPHTPNILKVPIPMPSKESRQDTAALVQKAGHKWLEKVQYIRGAHFTHLEKLKKAGTARPDDVKKAEKKLQEKLDKTNKELKQLIEKTKQDVLQS</sequence>
<dbReference type="GO" id="GO:0005739">
    <property type="term" value="C:mitochondrion"/>
    <property type="evidence" value="ECO:0007669"/>
    <property type="project" value="TreeGrafter"/>
</dbReference>
<evidence type="ECO:0000256" key="2">
    <source>
        <dbReference type="ARBA" id="ARBA00022917"/>
    </source>
</evidence>
<comment type="function">
    <text evidence="3">Necessary for protein synthesis in mitochondria. Functions as a ribosome recycling factor in mitochondria.</text>
</comment>
<evidence type="ECO:0000256" key="5">
    <source>
        <dbReference type="SAM" id="MobiDB-lite"/>
    </source>
</evidence>
<protein>
    <recommendedName>
        <fullName evidence="6">Ribosome recycling factor domain-containing protein</fullName>
    </recommendedName>
</protein>
<dbReference type="PANTHER" id="PTHR20982">
    <property type="entry name" value="RIBOSOME RECYCLING FACTOR"/>
    <property type="match status" value="1"/>
</dbReference>
<feature type="region of interest" description="Disordered" evidence="5">
    <location>
        <begin position="65"/>
        <end position="109"/>
    </location>
</feature>
<evidence type="ECO:0000256" key="3">
    <source>
        <dbReference type="ARBA" id="ARBA00024909"/>
    </source>
</evidence>
<dbReference type="Proteomes" id="UP001373714">
    <property type="component" value="Unassembled WGS sequence"/>
</dbReference>
<comment type="caution">
    <text evidence="7">The sequence shown here is derived from an EMBL/GenBank/DDBJ whole genome shotgun (WGS) entry which is preliminary data.</text>
</comment>
<keyword evidence="8" id="KW-1185">Reference proteome</keyword>
<dbReference type="InterPro" id="IPR036191">
    <property type="entry name" value="RRF_sf"/>
</dbReference>
<keyword evidence="2" id="KW-0648">Protein biosynthesis</keyword>
<name>A0AAV9TZT6_9PEZI</name>
<dbReference type="InterPro" id="IPR023584">
    <property type="entry name" value="Ribosome_recyc_fac_dom"/>
</dbReference>
<dbReference type="PANTHER" id="PTHR20982:SF3">
    <property type="entry name" value="MITOCHONDRIAL RIBOSOME RECYCLING FACTOR PSEUDO 1"/>
    <property type="match status" value="1"/>
</dbReference>
<evidence type="ECO:0000256" key="4">
    <source>
        <dbReference type="SAM" id="Coils"/>
    </source>
</evidence>
<evidence type="ECO:0000256" key="1">
    <source>
        <dbReference type="ARBA" id="ARBA00005912"/>
    </source>
</evidence>
<dbReference type="Gene3D" id="3.30.1360.40">
    <property type="match status" value="1"/>
</dbReference>
<dbReference type="AlphaFoldDB" id="A0AAV9TZT6"/>
<organism evidence="7 8">
    <name type="scientific">Orbilia blumenaviensis</name>
    <dbReference type="NCBI Taxonomy" id="1796055"/>
    <lineage>
        <taxon>Eukaryota</taxon>
        <taxon>Fungi</taxon>
        <taxon>Dikarya</taxon>
        <taxon>Ascomycota</taxon>
        <taxon>Pezizomycotina</taxon>
        <taxon>Orbiliomycetes</taxon>
        <taxon>Orbiliales</taxon>
        <taxon>Orbiliaceae</taxon>
        <taxon>Orbilia</taxon>
    </lineage>
</organism>
<feature type="coiled-coil region" evidence="4">
    <location>
        <begin position="273"/>
        <end position="301"/>
    </location>
</feature>
<dbReference type="Pfam" id="PF01765">
    <property type="entry name" value="RRF"/>
    <property type="match status" value="1"/>
</dbReference>
<dbReference type="SUPFAM" id="SSF55194">
    <property type="entry name" value="Ribosome recycling factor, RRF"/>
    <property type="match status" value="1"/>
</dbReference>
<dbReference type="EMBL" id="JAVHNS010000019">
    <property type="protein sequence ID" value="KAK6330253.1"/>
    <property type="molecule type" value="Genomic_DNA"/>
</dbReference>
<comment type="similarity">
    <text evidence="1">Belongs to the RRF family.</text>
</comment>
<evidence type="ECO:0000313" key="8">
    <source>
        <dbReference type="Proteomes" id="UP001373714"/>
    </source>
</evidence>
<accession>A0AAV9TZT6</accession>
<reference evidence="7 8" key="1">
    <citation type="submission" date="2019-10" db="EMBL/GenBank/DDBJ databases">
        <authorList>
            <person name="Palmer J.M."/>
        </authorList>
    </citation>
    <scope>NUCLEOTIDE SEQUENCE [LARGE SCALE GENOMIC DNA]</scope>
    <source>
        <strain evidence="7 8">TWF730</strain>
    </source>
</reference>
<evidence type="ECO:0000259" key="6">
    <source>
        <dbReference type="Pfam" id="PF01765"/>
    </source>
</evidence>
<dbReference type="GO" id="GO:0006412">
    <property type="term" value="P:translation"/>
    <property type="evidence" value="ECO:0007669"/>
    <property type="project" value="UniProtKB-KW"/>
</dbReference>
<dbReference type="Gene3D" id="1.10.132.20">
    <property type="entry name" value="Ribosome-recycling factor"/>
    <property type="match status" value="1"/>
</dbReference>
<evidence type="ECO:0000313" key="7">
    <source>
        <dbReference type="EMBL" id="KAK6330253.1"/>
    </source>
</evidence>
<proteinExistence type="inferred from homology"/>